<dbReference type="EMBL" id="JAJFAZ020000053">
    <property type="protein sequence ID" value="KAI5311260.1"/>
    <property type="molecule type" value="Genomic_DNA"/>
</dbReference>
<evidence type="ECO:0000313" key="1">
    <source>
        <dbReference type="EMBL" id="KAI5311260.1"/>
    </source>
</evidence>
<dbReference type="Proteomes" id="UP001054821">
    <property type="component" value="Unassembled WGS sequence"/>
</dbReference>
<reference evidence="1 2" key="1">
    <citation type="journal article" date="2022" name="G3 (Bethesda)">
        <title>Whole-genome sequence and methylome profiling of the almond [Prunus dulcis (Mill.) D.A. Webb] cultivar 'Nonpareil'.</title>
        <authorList>
            <person name="D'Amico-Willman K.M."/>
            <person name="Ouma W.Z."/>
            <person name="Meulia T."/>
            <person name="Sideli G.M."/>
            <person name="Gradziel T.M."/>
            <person name="Fresnedo-Ramirez J."/>
        </authorList>
    </citation>
    <scope>NUCLEOTIDE SEQUENCE [LARGE SCALE GENOMIC DNA]</scope>
    <source>
        <strain evidence="1">Clone GOH B32 T37-40</strain>
    </source>
</reference>
<name>A0AAD4YJB0_PRUDU</name>
<accession>A0AAD4YJB0</accession>
<dbReference type="AlphaFoldDB" id="A0AAD4YJB0"/>
<protein>
    <submittedName>
        <fullName evidence="1">Uncharacterized protein</fullName>
    </submittedName>
</protein>
<proteinExistence type="predicted"/>
<organism evidence="1 2">
    <name type="scientific">Prunus dulcis</name>
    <name type="common">Almond</name>
    <name type="synonym">Amygdalus dulcis</name>
    <dbReference type="NCBI Taxonomy" id="3755"/>
    <lineage>
        <taxon>Eukaryota</taxon>
        <taxon>Viridiplantae</taxon>
        <taxon>Streptophyta</taxon>
        <taxon>Embryophyta</taxon>
        <taxon>Tracheophyta</taxon>
        <taxon>Spermatophyta</taxon>
        <taxon>Magnoliopsida</taxon>
        <taxon>eudicotyledons</taxon>
        <taxon>Gunneridae</taxon>
        <taxon>Pentapetalae</taxon>
        <taxon>rosids</taxon>
        <taxon>fabids</taxon>
        <taxon>Rosales</taxon>
        <taxon>Rosaceae</taxon>
        <taxon>Amygdaloideae</taxon>
        <taxon>Amygdaleae</taxon>
        <taxon>Prunus</taxon>
    </lineage>
</organism>
<keyword evidence="2" id="KW-1185">Reference proteome</keyword>
<evidence type="ECO:0000313" key="2">
    <source>
        <dbReference type="Proteomes" id="UP001054821"/>
    </source>
</evidence>
<gene>
    <name evidence="1" type="ORF">L3X38_000368</name>
</gene>
<comment type="caution">
    <text evidence="1">The sequence shown here is derived from an EMBL/GenBank/DDBJ whole genome shotgun (WGS) entry which is preliminary data.</text>
</comment>
<sequence>MFCSSLLQTSLEIVICSMKWFAHELVHQLRGKEIMIFLFEVQVICTSERIEIKLGGLLIRKWICSFYAIEDEDIETLYPDLLPVQSKHVNAEDAERAEVTGPDPISTLEFEPSPVRVRHLTNVGHK</sequence>